<sequence>MKICLTRFRSYDNINIATETTGNRITIEKYVISLIQSDGDKRICEVTATPA</sequence>
<name>D3AHP6_9FIRM</name>
<gene>
    <name evidence="1" type="ORF">CLOSTHATH_03135</name>
</gene>
<reference evidence="1 2" key="1">
    <citation type="submission" date="2010-01" db="EMBL/GenBank/DDBJ databases">
        <authorList>
            <person name="Weinstock G."/>
            <person name="Sodergren E."/>
            <person name="Clifton S."/>
            <person name="Fulton L."/>
            <person name="Fulton B."/>
            <person name="Courtney L."/>
            <person name="Fronick C."/>
            <person name="Harrison M."/>
            <person name="Strong C."/>
            <person name="Farmer C."/>
            <person name="Delahaunty K."/>
            <person name="Markovic C."/>
            <person name="Hall O."/>
            <person name="Minx P."/>
            <person name="Tomlinson C."/>
            <person name="Mitreva M."/>
            <person name="Nelson J."/>
            <person name="Hou S."/>
            <person name="Wollam A."/>
            <person name="Pepin K.H."/>
            <person name="Johnson M."/>
            <person name="Bhonagiri V."/>
            <person name="Nash W.E."/>
            <person name="Warren W."/>
            <person name="Chinwalla A."/>
            <person name="Mardis E.R."/>
            <person name="Wilson R.K."/>
        </authorList>
    </citation>
    <scope>NUCLEOTIDE SEQUENCE [LARGE SCALE GENOMIC DNA]</scope>
    <source>
        <strain evidence="1 2">DSM 13479</strain>
    </source>
</reference>
<dbReference type="HOGENOM" id="CLU_3099648_0_0_9"/>
<protein>
    <submittedName>
        <fullName evidence="1">Uncharacterized protein</fullName>
    </submittedName>
</protein>
<comment type="caution">
    <text evidence="1">The sequence shown here is derived from an EMBL/GenBank/DDBJ whole genome shotgun (WGS) entry which is preliminary data.</text>
</comment>
<organism evidence="1 2">
    <name type="scientific">Hungatella hathewayi DSM 13479</name>
    <dbReference type="NCBI Taxonomy" id="566550"/>
    <lineage>
        <taxon>Bacteria</taxon>
        <taxon>Bacillati</taxon>
        <taxon>Bacillota</taxon>
        <taxon>Clostridia</taxon>
        <taxon>Lachnospirales</taxon>
        <taxon>Lachnospiraceae</taxon>
        <taxon>Hungatella</taxon>
    </lineage>
</organism>
<accession>D3AHP6</accession>
<evidence type="ECO:0000313" key="1">
    <source>
        <dbReference type="EMBL" id="EFC98657.1"/>
    </source>
</evidence>
<dbReference type="EMBL" id="ACIO01000245">
    <property type="protein sequence ID" value="EFC98657.1"/>
    <property type="molecule type" value="Genomic_DNA"/>
</dbReference>
<dbReference type="AlphaFoldDB" id="D3AHP6"/>
<proteinExistence type="predicted"/>
<evidence type="ECO:0000313" key="2">
    <source>
        <dbReference type="Proteomes" id="UP000004968"/>
    </source>
</evidence>
<dbReference type="Proteomes" id="UP000004968">
    <property type="component" value="Unassembled WGS sequence"/>
</dbReference>